<proteinExistence type="predicted"/>
<comment type="caution">
    <text evidence="2">The sequence shown here is derived from an EMBL/GenBank/DDBJ whole genome shotgun (WGS) entry which is preliminary data.</text>
</comment>
<gene>
    <name evidence="2" type="ORF">GSH16_04160</name>
</gene>
<dbReference type="AlphaFoldDB" id="A0A6B0TSC1"/>
<dbReference type="InterPro" id="IPR035940">
    <property type="entry name" value="CAP_sf"/>
</dbReference>
<evidence type="ECO:0000259" key="1">
    <source>
        <dbReference type="Pfam" id="PF00188"/>
    </source>
</evidence>
<sequence length="159" mass="17695">MLTRRETLTGVLSLPALSLFASEAEAARAVAQEMFLYSNQWRRKNGLSNLAQSRALTRSAQDFAEYMHRTNRFGHSVDGKRPMLRARAAGYRAMYIAENIAGRTYRGAPEPNVGQLLVGQWINSPGHRKNMASRKARDLGCGVMIADGMIYAVQTFGRT</sequence>
<dbReference type="CDD" id="cd05379">
    <property type="entry name" value="CAP_bacterial"/>
    <property type="match status" value="1"/>
</dbReference>
<dbReference type="InterPro" id="IPR014044">
    <property type="entry name" value="CAP_dom"/>
</dbReference>
<feature type="domain" description="SCP" evidence="1">
    <location>
        <begin position="39"/>
        <end position="154"/>
    </location>
</feature>
<protein>
    <recommendedName>
        <fullName evidence="1">SCP domain-containing protein</fullName>
    </recommendedName>
</protein>
<dbReference type="EMBL" id="WUWG01000001">
    <property type="protein sequence ID" value="MXU64628.1"/>
    <property type="molecule type" value="Genomic_DNA"/>
</dbReference>
<dbReference type="RefSeq" id="WP_160852201.1">
    <property type="nucleotide sequence ID" value="NZ_WUWG01000001.1"/>
</dbReference>
<dbReference type="Proteomes" id="UP000436016">
    <property type="component" value="Unassembled WGS sequence"/>
</dbReference>
<dbReference type="PANTHER" id="PTHR31157:SF1">
    <property type="entry name" value="SCP DOMAIN-CONTAINING PROTEIN"/>
    <property type="match status" value="1"/>
</dbReference>
<keyword evidence="3" id="KW-1185">Reference proteome</keyword>
<evidence type="ECO:0000313" key="3">
    <source>
        <dbReference type="Proteomes" id="UP000436016"/>
    </source>
</evidence>
<dbReference type="Gene3D" id="3.40.33.10">
    <property type="entry name" value="CAP"/>
    <property type="match status" value="1"/>
</dbReference>
<organism evidence="2 3">
    <name type="scientific">Oceanomicrobium pacificus</name>
    <dbReference type="NCBI Taxonomy" id="2692916"/>
    <lineage>
        <taxon>Bacteria</taxon>
        <taxon>Pseudomonadati</taxon>
        <taxon>Pseudomonadota</taxon>
        <taxon>Alphaproteobacteria</taxon>
        <taxon>Rhodobacterales</taxon>
        <taxon>Paracoccaceae</taxon>
        <taxon>Oceanomicrobium</taxon>
    </lineage>
</organism>
<dbReference type="Pfam" id="PF00188">
    <property type="entry name" value="CAP"/>
    <property type="match status" value="1"/>
</dbReference>
<name>A0A6B0TSC1_9RHOB</name>
<accession>A0A6B0TSC1</accession>
<reference evidence="2 3" key="1">
    <citation type="submission" date="2019-12" db="EMBL/GenBank/DDBJ databases">
        <title>Strain KN286 was isolated from seawater, which was collected from Caroline Seamount in the tropical western Pacific.</title>
        <authorList>
            <person name="Wang Q."/>
        </authorList>
    </citation>
    <scope>NUCLEOTIDE SEQUENCE [LARGE SCALE GENOMIC DNA]</scope>
    <source>
        <strain evidence="2 3">KN286</strain>
    </source>
</reference>
<dbReference type="SUPFAM" id="SSF55797">
    <property type="entry name" value="PR-1-like"/>
    <property type="match status" value="1"/>
</dbReference>
<evidence type="ECO:0000313" key="2">
    <source>
        <dbReference type="EMBL" id="MXU64628.1"/>
    </source>
</evidence>
<dbReference type="PANTHER" id="PTHR31157">
    <property type="entry name" value="SCP DOMAIN-CONTAINING PROTEIN"/>
    <property type="match status" value="1"/>
</dbReference>